<dbReference type="Proteomes" id="UP000485058">
    <property type="component" value="Unassembled WGS sequence"/>
</dbReference>
<accession>A0A699ZVE4</accession>
<keyword evidence="2" id="KW-1185">Reference proteome</keyword>
<name>A0A699ZVE4_HAELA</name>
<sequence length="237" mass="25408">MSWETNTGRSAREGWQGNVTAAMSASVNHGGANLHRFHEDQTQHLQSYTCFHGDELPRTGEPLLSLRRSIHSNGPNSLLPTAKLQDLSVGALYGSGYRNMQAKVKAADSVIQGMGSRLGPYTGRGVTLGGAMGNTLKTATGSPADSGVVYEYPTGTYTSKSGLPPLAYKPWSTEYVDEYRTPAPHDRALWHRGRAAHQPLPAPGLPALIQRAGEQLGEERADWTTPRVPGGGVLTCT</sequence>
<protein>
    <submittedName>
        <fullName evidence="1">Uncharacterized protein</fullName>
    </submittedName>
</protein>
<gene>
    <name evidence="1" type="ORF">HaLaN_23071</name>
</gene>
<dbReference type="AlphaFoldDB" id="A0A699ZVE4"/>
<comment type="caution">
    <text evidence="1">The sequence shown here is derived from an EMBL/GenBank/DDBJ whole genome shotgun (WGS) entry which is preliminary data.</text>
</comment>
<reference evidence="1 2" key="1">
    <citation type="submission" date="2020-02" db="EMBL/GenBank/DDBJ databases">
        <title>Draft genome sequence of Haematococcus lacustris strain NIES-144.</title>
        <authorList>
            <person name="Morimoto D."/>
            <person name="Nakagawa S."/>
            <person name="Yoshida T."/>
            <person name="Sawayama S."/>
        </authorList>
    </citation>
    <scope>NUCLEOTIDE SEQUENCE [LARGE SCALE GENOMIC DNA]</scope>
    <source>
        <strain evidence="1 2">NIES-144</strain>
    </source>
</reference>
<evidence type="ECO:0000313" key="1">
    <source>
        <dbReference type="EMBL" id="GFH25150.1"/>
    </source>
</evidence>
<organism evidence="1 2">
    <name type="scientific">Haematococcus lacustris</name>
    <name type="common">Green alga</name>
    <name type="synonym">Haematococcus pluvialis</name>
    <dbReference type="NCBI Taxonomy" id="44745"/>
    <lineage>
        <taxon>Eukaryota</taxon>
        <taxon>Viridiplantae</taxon>
        <taxon>Chlorophyta</taxon>
        <taxon>core chlorophytes</taxon>
        <taxon>Chlorophyceae</taxon>
        <taxon>CS clade</taxon>
        <taxon>Chlamydomonadales</taxon>
        <taxon>Haematococcaceae</taxon>
        <taxon>Haematococcus</taxon>
    </lineage>
</organism>
<proteinExistence type="predicted"/>
<evidence type="ECO:0000313" key="2">
    <source>
        <dbReference type="Proteomes" id="UP000485058"/>
    </source>
</evidence>
<dbReference type="EMBL" id="BLLF01002734">
    <property type="protein sequence ID" value="GFH25150.1"/>
    <property type="molecule type" value="Genomic_DNA"/>
</dbReference>